<dbReference type="PANTHER" id="PTHR43395">
    <property type="entry name" value="SENSOR HISTIDINE KINASE CHEA"/>
    <property type="match status" value="1"/>
</dbReference>
<evidence type="ECO:0000313" key="9">
    <source>
        <dbReference type="Proteomes" id="UP000557688"/>
    </source>
</evidence>
<comment type="catalytic activity">
    <reaction evidence="1">
        <text>ATP + protein L-histidine = ADP + protein N-phospho-L-histidine.</text>
        <dbReference type="EC" id="2.7.13.3"/>
    </reaction>
</comment>
<feature type="compositionally biased region" description="Polar residues" evidence="5">
    <location>
        <begin position="282"/>
        <end position="291"/>
    </location>
</feature>
<feature type="modified residue" description="Phosphohistidine" evidence="4">
    <location>
        <position position="56"/>
    </location>
</feature>
<dbReference type="InterPro" id="IPR051315">
    <property type="entry name" value="Bact_Chemotaxis_CheA"/>
</dbReference>
<evidence type="ECO:0000256" key="4">
    <source>
        <dbReference type="PROSITE-ProRule" id="PRU00110"/>
    </source>
</evidence>
<feature type="domain" description="Histidine kinase" evidence="6">
    <location>
        <begin position="169"/>
        <end position="272"/>
    </location>
</feature>
<evidence type="ECO:0000256" key="3">
    <source>
        <dbReference type="ARBA" id="ARBA00023012"/>
    </source>
</evidence>
<evidence type="ECO:0000256" key="5">
    <source>
        <dbReference type="SAM" id="MobiDB-lite"/>
    </source>
</evidence>
<dbReference type="Gene3D" id="3.30.565.10">
    <property type="entry name" value="Histidine kinase-like ATPase, C-terminal domain"/>
    <property type="match status" value="2"/>
</dbReference>
<dbReference type="PROSITE" id="PS50109">
    <property type="entry name" value="HIS_KIN"/>
    <property type="match status" value="1"/>
</dbReference>
<dbReference type="InterPro" id="IPR003594">
    <property type="entry name" value="HATPase_dom"/>
</dbReference>
<dbReference type="InterPro" id="IPR005467">
    <property type="entry name" value="His_kinase_dom"/>
</dbReference>
<dbReference type="GO" id="GO:0000155">
    <property type="term" value="F:phosphorelay sensor kinase activity"/>
    <property type="evidence" value="ECO:0007669"/>
    <property type="project" value="UniProtKB-ARBA"/>
</dbReference>
<dbReference type="AlphaFoldDB" id="A0A839V2I7"/>
<dbReference type="Pfam" id="PF02518">
    <property type="entry name" value="HATPase_c"/>
    <property type="match status" value="1"/>
</dbReference>
<dbReference type="Gene3D" id="1.20.120.160">
    <property type="entry name" value="HPT domain"/>
    <property type="match status" value="1"/>
</dbReference>
<keyword evidence="3" id="KW-0902">Two-component regulatory system</keyword>
<evidence type="ECO:0000313" key="8">
    <source>
        <dbReference type="EMBL" id="MBB3175085.1"/>
    </source>
</evidence>
<dbReference type="InterPro" id="IPR036641">
    <property type="entry name" value="HPT_dom_sf"/>
</dbReference>
<dbReference type="Pfam" id="PF01627">
    <property type="entry name" value="Hpt"/>
    <property type="match status" value="1"/>
</dbReference>
<dbReference type="PRINTS" id="PR00344">
    <property type="entry name" value="BCTRLSENSOR"/>
</dbReference>
<dbReference type="EMBL" id="JACHXV010000017">
    <property type="protein sequence ID" value="MBB3175085.1"/>
    <property type="molecule type" value="Genomic_DNA"/>
</dbReference>
<dbReference type="SMART" id="SM00387">
    <property type="entry name" value="HATPase_c"/>
    <property type="match status" value="1"/>
</dbReference>
<dbReference type="InterPro" id="IPR004358">
    <property type="entry name" value="Sig_transdc_His_kin-like_C"/>
</dbReference>
<sequence>MNGMISWAERDIVLDDPELLADFIAQASELLPHLTPHAIERLAIAPAPSPIALSLHALRGTAGFFGLQGLCDAASTLERRLGDADASPAVLAIEAARLAMRIELLRVRIISLPQPARASRTARFGDLVPGLQRVLGDCAALLGRRIRLSVEGHATRLAPAWLAPLRDALVQLLRNAADHGIEPPGERRALGKPETGQLVLRATHAGDMLFIALEDDGRGVVADRAPHPSPVSGLGLGLDIVRHALAPLDGEVELHSSPGRGTRAMLRIPHARLARADDCPEVSSSCLQTQDPFSGRRSRRRNPAPPARSSRAATPAPP</sequence>
<dbReference type="Proteomes" id="UP000557688">
    <property type="component" value="Unassembled WGS sequence"/>
</dbReference>
<dbReference type="SUPFAM" id="SSF47226">
    <property type="entry name" value="Histidine-containing phosphotransfer domain, HPT domain"/>
    <property type="match status" value="1"/>
</dbReference>
<feature type="region of interest" description="Disordered" evidence="5">
    <location>
        <begin position="277"/>
        <end position="318"/>
    </location>
</feature>
<dbReference type="EC" id="2.7.13.3" evidence="2"/>
<gene>
    <name evidence="8" type="ORF">FHR90_002932</name>
</gene>
<reference evidence="8 9" key="1">
    <citation type="submission" date="2020-08" db="EMBL/GenBank/DDBJ databases">
        <title>Genomic Encyclopedia of Type Strains, Phase III (KMG-III): the genomes of soil and plant-associated and newly described type strains.</title>
        <authorList>
            <person name="Whitman W."/>
        </authorList>
    </citation>
    <scope>NUCLEOTIDE SEQUENCE [LARGE SCALE GENOMIC DNA]</scope>
    <source>
        <strain evidence="8 9">CECT 8088</strain>
    </source>
</reference>
<keyword evidence="9" id="KW-1185">Reference proteome</keyword>
<evidence type="ECO:0000259" key="6">
    <source>
        <dbReference type="PROSITE" id="PS50109"/>
    </source>
</evidence>
<accession>A0A839V2I7</accession>
<evidence type="ECO:0000256" key="2">
    <source>
        <dbReference type="ARBA" id="ARBA00012438"/>
    </source>
</evidence>
<keyword evidence="4" id="KW-0597">Phosphoprotein</keyword>
<dbReference type="InterPro" id="IPR036890">
    <property type="entry name" value="HATPase_C_sf"/>
</dbReference>
<dbReference type="InterPro" id="IPR008207">
    <property type="entry name" value="Sig_transdc_His_kin_Hpt_dom"/>
</dbReference>
<evidence type="ECO:0000256" key="1">
    <source>
        <dbReference type="ARBA" id="ARBA00000085"/>
    </source>
</evidence>
<evidence type="ECO:0000259" key="7">
    <source>
        <dbReference type="PROSITE" id="PS50894"/>
    </source>
</evidence>
<dbReference type="PANTHER" id="PTHR43395:SF1">
    <property type="entry name" value="CHEMOTAXIS PROTEIN CHEA"/>
    <property type="match status" value="1"/>
</dbReference>
<protein>
    <recommendedName>
        <fullName evidence="2">histidine kinase</fullName>
        <ecNumber evidence="2">2.7.13.3</ecNumber>
    </recommendedName>
</protein>
<feature type="compositionally biased region" description="Low complexity" evidence="5">
    <location>
        <begin position="307"/>
        <end position="318"/>
    </location>
</feature>
<name>A0A839V2I7_9PROT</name>
<feature type="domain" description="HPt" evidence="7">
    <location>
        <begin position="16"/>
        <end position="108"/>
    </location>
</feature>
<keyword evidence="8" id="KW-0808">Transferase</keyword>
<dbReference type="SUPFAM" id="SSF55874">
    <property type="entry name" value="ATPase domain of HSP90 chaperone/DNA topoisomerase II/histidine kinase"/>
    <property type="match status" value="1"/>
</dbReference>
<organism evidence="8 9">
    <name type="scientific">Endobacter medicaginis</name>
    <dbReference type="NCBI Taxonomy" id="1181271"/>
    <lineage>
        <taxon>Bacteria</taxon>
        <taxon>Pseudomonadati</taxon>
        <taxon>Pseudomonadota</taxon>
        <taxon>Alphaproteobacteria</taxon>
        <taxon>Acetobacterales</taxon>
        <taxon>Acetobacteraceae</taxon>
        <taxon>Endobacter</taxon>
    </lineage>
</organism>
<dbReference type="PROSITE" id="PS50894">
    <property type="entry name" value="HPT"/>
    <property type="match status" value="1"/>
</dbReference>
<comment type="caution">
    <text evidence="8">The sequence shown here is derived from an EMBL/GenBank/DDBJ whole genome shotgun (WGS) entry which is preliminary data.</text>
</comment>
<keyword evidence="8" id="KW-0418">Kinase</keyword>
<proteinExistence type="predicted"/>